<dbReference type="Gene3D" id="3.30.1360.20">
    <property type="entry name" value="Transcriptional coactivator/pterin dehydratase"/>
    <property type="match status" value="1"/>
</dbReference>
<keyword evidence="7" id="KW-1185">Reference proteome</keyword>
<dbReference type="InterPro" id="IPR036428">
    <property type="entry name" value="PCD_sf"/>
</dbReference>
<reference evidence="6" key="1">
    <citation type="journal article" date="2023" name="Mol. Phylogenet. Evol.">
        <title>Genome-scale phylogeny and comparative genomics of the fungal order Sordariales.</title>
        <authorList>
            <person name="Hensen N."/>
            <person name="Bonometti L."/>
            <person name="Westerberg I."/>
            <person name="Brannstrom I.O."/>
            <person name="Guillou S."/>
            <person name="Cros-Aarteil S."/>
            <person name="Calhoun S."/>
            <person name="Haridas S."/>
            <person name="Kuo A."/>
            <person name="Mondo S."/>
            <person name="Pangilinan J."/>
            <person name="Riley R."/>
            <person name="LaButti K."/>
            <person name="Andreopoulos B."/>
            <person name="Lipzen A."/>
            <person name="Chen C."/>
            <person name="Yan M."/>
            <person name="Daum C."/>
            <person name="Ng V."/>
            <person name="Clum A."/>
            <person name="Steindorff A."/>
            <person name="Ohm R.A."/>
            <person name="Martin F."/>
            <person name="Silar P."/>
            <person name="Natvig D.O."/>
            <person name="Lalanne C."/>
            <person name="Gautier V."/>
            <person name="Ament-Velasquez S.L."/>
            <person name="Kruys A."/>
            <person name="Hutchinson M.I."/>
            <person name="Powell A.J."/>
            <person name="Barry K."/>
            <person name="Miller A.N."/>
            <person name="Grigoriev I.V."/>
            <person name="Debuchy R."/>
            <person name="Gladieux P."/>
            <person name="Hiltunen Thoren M."/>
            <person name="Johannesson H."/>
        </authorList>
    </citation>
    <scope>NUCLEOTIDE SEQUENCE</scope>
    <source>
        <strain evidence="6">CBS 958.72</strain>
    </source>
</reference>
<dbReference type="CDD" id="cd00488">
    <property type="entry name" value="PCD_DCoH"/>
    <property type="match status" value="1"/>
</dbReference>
<dbReference type="Pfam" id="PF01329">
    <property type="entry name" value="Pterin_4a"/>
    <property type="match status" value="1"/>
</dbReference>
<evidence type="ECO:0000256" key="5">
    <source>
        <dbReference type="ARBA" id="ARBA00030497"/>
    </source>
</evidence>
<proteinExistence type="inferred from homology"/>
<name>A0AAE0K3R5_9PEZI</name>
<dbReference type="InterPro" id="IPR001533">
    <property type="entry name" value="Pterin_deHydtase"/>
</dbReference>
<evidence type="ECO:0000256" key="3">
    <source>
        <dbReference type="ARBA" id="ARBA00013252"/>
    </source>
</evidence>
<dbReference type="Proteomes" id="UP001287356">
    <property type="component" value="Unassembled WGS sequence"/>
</dbReference>
<sequence>MRLRDNLAQLLSQARPGGPWVLDSKGTCITRPFKFPNFRKAWDFMNAVALQCKLKQHHPEWSNSYSKVIISWTTHDVGGLSEKDIELAIICDKLAKVHQEVREVKPKAKEGVDEAKPQATISDSLARAGFL</sequence>
<protein>
    <recommendedName>
        <fullName evidence="3">4a-hydroxytetrahydrobiopterin dehydratase</fullName>
        <ecNumber evidence="3">4.2.1.96</ecNumber>
    </recommendedName>
    <alternativeName>
        <fullName evidence="5">4-alpha-hydroxy-tetrahydropterin dehydratase</fullName>
    </alternativeName>
</protein>
<accession>A0AAE0K3R5</accession>
<comment type="catalytic activity">
    <reaction evidence="1">
        <text>(4aS,6R)-4a-hydroxy-L-erythro-5,6,7,8-tetrahydrobiopterin = (6R)-L-erythro-6,7-dihydrobiopterin + H2O</text>
        <dbReference type="Rhea" id="RHEA:11920"/>
        <dbReference type="ChEBI" id="CHEBI:15377"/>
        <dbReference type="ChEBI" id="CHEBI:15642"/>
        <dbReference type="ChEBI" id="CHEBI:43120"/>
        <dbReference type="EC" id="4.2.1.96"/>
    </reaction>
</comment>
<dbReference type="PANTHER" id="PTHR12599:SF0">
    <property type="entry name" value="PTERIN-4-ALPHA-CARBINOLAMINE DEHYDRATASE"/>
    <property type="match status" value="1"/>
</dbReference>
<comment type="caution">
    <text evidence="6">The sequence shown here is derived from an EMBL/GenBank/DDBJ whole genome shotgun (WGS) entry which is preliminary data.</text>
</comment>
<dbReference type="PANTHER" id="PTHR12599">
    <property type="entry name" value="PTERIN-4-ALPHA-CARBINOLAMINE DEHYDRATASE"/>
    <property type="match status" value="1"/>
</dbReference>
<comment type="similarity">
    <text evidence="2">Belongs to the pterin-4-alpha-carbinolamine dehydratase family.</text>
</comment>
<evidence type="ECO:0000256" key="2">
    <source>
        <dbReference type="ARBA" id="ARBA00006472"/>
    </source>
</evidence>
<evidence type="ECO:0000313" key="7">
    <source>
        <dbReference type="Proteomes" id="UP001287356"/>
    </source>
</evidence>
<dbReference type="GO" id="GO:0006729">
    <property type="term" value="P:tetrahydrobiopterin biosynthetic process"/>
    <property type="evidence" value="ECO:0007669"/>
    <property type="project" value="InterPro"/>
</dbReference>
<gene>
    <name evidence="6" type="ORF">B0T24DRAFT_681112</name>
</gene>
<organism evidence="6 7">
    <name type="scientific">Lasiosphaeria ovina</name>
    <dbReference type="NCBI Taxonomy" id="92902"/>
    <lineage>
        <taxon>Eukaryota</taxon>
        <taxon>Fungi</taxon>
        <taxon>Dikarya</taxon>
        <taxon>Ascomycota</taxon>
        <taxon>Pezizomycotina</taxon>
        <taxon>Sordariomycetes</taxon>
        <taxon>Sordariomycetidae</taxon>
        <taxon>Sordariales</taxon>
        <taxon>Lasiosphaeriaceae</taxon>
        <taxon>Lasiosphaeria</taxon>
    </lineage>
</organism>
<dbReference type="AlphaFoldDB" id="A0AAE0K3R5"/>
<evidence type="ECO:0000313" key="6">
    <source>
        <dbReference type="EMBL" id="KAK3369070.1"/>
    </source>
</evidence>
<dbReference type="EMBL" id="JAULSN010000006">
    <property type="protein sequence ID" value="KAK3369070.1"/>
    <property type="molecule type" value="Genomic_DNA"/>
</dbReference>
<reference evidence="6" key="2">
    <citation type="submission" date="2023-06" db="EMBL/GenBank/DDBJ databases">
        <authorList>
            <consortium name="Lawrence Berkeley National Laboratory"/>
            <person name="Haridas S."/>
            <person name="Hensen N."/>
            <person name="Bonometti L."/>
            <person name="Westerberg I."/>
            <person name="Brannstrom I.O."/>
            <person name="Guillou S."/>
            <person name="Cros-Aarteil S."/>
            <person name="Calhoun S."/>
            <person name="Kuo A."/>
            <person name="Mondo S."/>
            <person name="Pangilinan J."/>
            <person name="Riley R."/>
            <person name="Labutti K."/>
            <person name="Andreopoulos B."/>
            <person name="Lipzen A."/>
            <person name="Chen C."/>
            <person name="Yanf M."/>
            <person name="Daum C."/>
            <person name="Ng V."/>
            <person name="Clum A."/>
            <person name="Steindorff A."/>
            <person name="Ohm R."/>
            <person name="Martin F."/>
            <person name="Silar P."/>
            <person name="Natvig D."/>
            <person name="Lalanne C."/>
            <person name="Gautier V."/>
            <person name="Ament-Velasquez S.L."/>
            <person name="Kruys A."/>
            <person name="Hutchinson M.I."/>
            <person name="Powell A.J."/>
            <person name="Barry K."/>
            <person name="Miller A.N."/>
            <person name="Grigoriev I.V."/>
            <person name="Debuchy R."/>
            <person name="Gladieux P."/>
            <person name="Thoren M.H."/>
            <person name="Johannesson H."/>
        </authorList>
    </citation>
    <scope>NUCLEOTIDE SEQUENCE</scope>
    <source>
        <strain evidence="6">CBS 958.72</strain>
    </source>
</reference>
<dbReference type="SUPFAM" id="SSF55248">
    <property type="entry name" value="PCD-like"/>
    <property type="match status" value="1"/>
</dbReference>
<dbReference type="EC" id="4.2.1.96" evidence="3"/>
<dbReference type="GO" id="GO:0008124">
    <property type="term" value="F:4-alpha-hydroxytetrahydrobiopterin dehydratase activity"/>
    <property type="evidence" value="ECO:0007669"/>
    <property type="project" value="UniProtKB-EC"/>
</dbReference>
<keyword evidence="4" id="KW-0456">Lyase</keyword>
<evidence type="ECO:0000256" key="4">
    <source>
        <dbReference type="ARBA" id="ARBA00023239"/>
    </source>
</evidence>
<evidence type="ECO:0000256" key="1">
    <source>
        <dbReference type="ARBA" id="ARBA00001554"/>
    </source>
</evidence>